<evidence type="ECO:0000256" key="1">
    <source>
        <dbReference type="ARBA" id="ARBA00001933"/>
    </source>
</evidence>
<keyword evidence="4" id="KW-0456">Lyase</keyword>
<protein>
    <submittedName>
        <fullName evidence="6">Type III PLP-dependent enzyme</fullName>
    </submittedName>
</protein>
<organism evidence="6 7">
    <name type="scientific">Nocardia lasii</name>
    <dbReference type="NCBI Taxonomy" id="1616107"/>
    <lineage>
        <taxon>Bacteria</taxon>
        <taxon>Bacillati</taxon>
        <taxon>Actinomycetota</taxon>
        <taxon>Actinomycetes</taxon>
        <taxon>Mycobacteriales</taxon>
        <taxon>Nocardiaceae</taxon>
        <taxon>Nocardia</taxon>
    </lineage>
</organism>
<keyword evidence="7" id="KW-1185">Reference proteome</keyword>
<dbReference type="PRINTS" id="PR01179">
    <property type="entry name" value="ODADCRBXLASE"/>
</dbReference>
<dbReference type="SUPFAM" id="SSF50621">
    <property type="entry name" value="Alanine racemase C-terminal domain-like"/>
    <property type="match status" value="1"/>
</dbReference>
<feature type="domain" description="Orn/DAP/Arg decarboxylase 2 N-terminal" evidence="5">
    <location>
        <begin position="14"/>
        <end position="250"/>
    </location>
</feature>
<dbReference type="InterPro" id="IPR009006">
    <property type="entry name" value="Ala_racemase/Decarboxylase_C"/>
</dbReference>
<dbReference type="InterPro" id="IPR029066">
    <property type="entry name" value="PLP-binding_barrel"/>
</dbReference>
<dbReference type="CDD" id="cd00622">
    <property type="entry name" value="PLPDE_III_ODC"/>
    <property type="match status" value="1"/>
</dbReference>
<sequence>MPESPYLVIDPARVRANYRTLATALATGRGEGTRIRYAVKAAPVAELITLLAAEGAEFDVASIGEIDQCLALGVDPERLCYGNPIKKSAHIARAFALGVRRYACDTEDDLERIAEHAPGSEVEVRFLSSAPESRTPFGTKFGCAPAEALRLLVRARDLGLVVGGPYFHVGSQQLDPAAWRIGIEQAGEIVDALAAKDIHVHAVNVGGGLPISYADAAPELDAIAAAIGAAAARLLPATTGLIVEPGRALVGNAGTVHAEVVGVRFAPDGRRWVYLDIGRYNGMAETENEYIAYRFVTDRDGDPVDEAVVAGPTCDGDDVLYQRTKVLLPTTLRAGDRIQILHTGAYTASYSSVSFNGFPPLTVHVSGAEPTRPAGSAGCHPLKRE</sequence>
<accession>A0ABW1JT25</accession>
<dbReference type="InterPro" id="IPR000183">
    <property type="entry name" value="Orn/DAP/Arg_de-COase"/>
</dbReference>
<dbReference type="RefSeq" id="WP_378606540.1">
    <property type="nucleotide sequence ID" value="NZ_JBHSQN010000011.1"/>
</dbReference>
<dbReference type="Gene3D" id="2.40.37.10">
    <property type="entry name" value="Lyase, Ornithine Decarboxylase, Chain A, domain 1"/>
    <property type="match status" value="1"/>
</dbReference>
<dbReference type="EMBL" id="JBHSQN010000011">
    <property type="protein sequence ID" value="MFC6012621.1"/>
    <property type="molecule type" value="Genomic_DNA"/>
</dbReference>
<dbReference type="Gene3D" id="3.20.20.10">
    <property type="entry name" value="Alanine racemase"/>
    <property type="match status" value="1"/>
</dbReference>
<dbReference type="SUPFAM" id="SSF51419">
    <property type="entry name" value="PLP-binding barrel"/>
    <property type="match status" value="1"/>
</dbReference>
<evidence type="ECO:0000259" key="5">
    <source>
        <dbReference type="Pfam" id="PF02784"/>
    </source>
</evidence>
<dbReference type="Pfam" id="PF02784">
    <property type="entry name" value="Orn_Arg_deC_N"/>
    <property type="match status" value="1"/>
</dbReference>
<dbReference type="PANTHER" id="PTHR11482:SF6">
    <property type="entry name" value="ORNITHINE DECARBOXYLASE 1-RELATED"/>
    <property type="match status" value="1"/>
</dbReference>
<dbReference type="PANTHER" id="PTHR11482">
    <property type="entry name" value="ARGININE/DIAMINOPIMELATE/ORNITHINE DECARBOXYLASE"/>
    <property type="match status" value="1"/>
</dbReference>
<dbReference type="InterPro" id="IPR022644">
    <property type="entry name" value="De-COase2_N"/>
</dbReference>
<evidence type="ECO:0000256" key="4">
    <source>
        <dbReference type="ARBA" id="ARBA00023239"/>
    </source>
</evidence>
<comment type="caution">
    <text evidence="6">The sequence shown here is derived from an EMBL/GenBank/DDBJ whole genome shotgun (WGS) entry which is preliminary data.</text>
</comment>
<name>A0ABW1JT25_9NOCA</name>
<keyword evidence="3" id="KW-0663">Pyridoxal phosphate</keyword>
<reference evidence="7" key="1">
    <citation type="journal article" date="2019" name="Int. J. Syst. Evol. Microbiol.">
        <title>The Global Catalogue of Microorganisms (GCM) 10K type strain sequencing project: providing services to taxonomists for standard genome sequencing and annotation.</title>
        <authorList>
            <consortium name="The Broad Institute Genomics Platform"/>
            <consortium name="The Broad Institute Genome Sequencing Center for Infectious Disease"/>
            <person name="Wu L."/>
            <person name="Ma J."/>
        </authorList>
    </citation>
    <scope>NUCLEOTIDE SEQUENCE [LARGE SCALE GENOMIC DNA]</scope>
    <source>
        <strain evidence="7">CCUG 36956</strain>
    </source>
</reference>
<evidence type="ECO:0000256" key="2">
    <source>
        <dbReference type="ARBA" id="ARBA00008872"/>
    </source>
</evidence>
<dbReference type="Proteomes" id="UP001596223">
    <property type="component" value="Unassembled WGS sequence"/>
</dbReference>
<dbReference type="InterPro" id="IPR002433">
    <property type="entry name" value="Orn_de-COase"/>
</dbReference>
<proteinExistence type="inferred from homology"/>
<evidence type="ECO:0000313" key="6">
    <source>
        <dbReference type="EMBL" id="MFC6012621.1"/>
    </source>
</evidence>
<comment type="similarity">
    <text evidence="2">Belongs to the Orn/Lys/Arg decarboxylase class-II family.</text>
</comment>
<dbReference type="PRINTS" id="PR01182">
    <property type="entry name" value="ORNDCRBXLASE"/>
</dbReference>
<evidence type="ECO:0000256" key="3">
    <source>
        <dbReference type="ARBA" id="ARBA00022898"/>
    </source>
</evidence>
<gene>
    <name evidence="6" type="ORF">ACFP3H_16305</name>
</gene>
<comment type="cofactor">
    <cofactor evidence="1">
        <name>pyridoxal 5'-phosphate</name>
        <dbReference type="ChEBI" id="CHEBI:597326"/>
    </cofactor>
</comment>
<evidence type="ECO:0000313" key="7">
    <source>
        <dbReference type="Proteomes" id="UP001596223"/>
    </source>
</evidence>